<keyword evidence="2" id="KW-1185">Reference proteome</keyword>
<protein>
    <submittedName>
        <fullName evidence="1">Uncharacterized protein</fullName>
    </submittedName>
</protein>
<gene>
    <name evidence="1" type="ORF">NDU88_002422</name>
</gene>
<evidence type="ECO:0000313" key="1">
    <source>
        <dbReference type="EMBL" id="KAJ1177160.1"/>
    </source>
</evidence>
<accession>A0AAV7TKH4</accession>
<proteinExistence type="predicted"/>
<dbReference type="AlphaFoldDB" id="A0AAV7TKH4"/>
<reference evidence="1" key="1">
    <citation type="journal article" date="2022" name="bioRxiv">
        <title>Sequencing and chromosome-scale assembly of the giantPleurodeles waltlgenome.</title>
        <authorList>
            <person name="Brown T."/>
            <person name="Elewa A."/>
            <person name="Iarovenko S."/>
            <person name="Subramanian E."/>
            <person name="Araus A.J."/>
            <person name="Petzold A."/>
            <person name="Susuki M."/>
            <person name="Suzuki K.-i.T."/>
            <person name="Hayashi T."/>
            <person name="Toyoda A."/>
            <person name="Oliveira C."/>
            <person name="Osipova E."/>
            <person name="Leigh N.D."/>
            <person name="Simon A."/>
            <person name="Yun M.H."/>
        </authorList>
    </citation>
    <scope>NUCLEOTIDE SEQUENCE</scope>
    <source>
        <strain evidence="1">20211129_DDA</strain>
        <tissue evidence="1">Liver</tissue>
    </source>
</reference>
<evidence type="ECO:0000313" key="2">
    <source>
        <dbReference type="Proteomes" id="UP001066276"/>
    </source>
</evidence>
<comment type="caution">
    <text evidence="1">The sequence shown here is derived from an EMBL/GenBank/DDBJ whole genome shotgun (WGS) entry which is preliminary data.</text>
</comment>
<name>A0AAV7TKH4_PLEWA</name>
<dbReference type="Proteomes" id="UP001066276">
    <property type="component" value="Chromosome 3_2"/>
</dbReference>
<organism evidence="1 2">
    <name type="scientific">Pleurodeles waltl</name>
    <name type="common">Iberian ribbed newt</name>
    <dbReference type="NCBI Taxonomy" id="8319"/>
    <lineage>
        <taxon>Eukaryota</taxon>
        <taxon>Metazoa</taxon>
        <taxon>Chordata</taxon>
        <taxon>Craniata</taxon>
        <taxon>Vertebrata</taxon>
        <taxon>Euteleostomi</taxon>
        <taxon>Amphibia</taxon>
        <taxon>Batrachia</taxon>
        <taxon>Caudata</taxon>
        <taxon>Salamandroidea</taxon>
        <taxon>Salamandridae</taxon>
        <taxon>Pleurodelinae</taxon>
        <taxon>Pleurodeles</taxon>
    </lineage>
</organism>
<dbReference type="EMBL" id="JANPWB010000006">
    <property type="protein sequence ID" value="KAJ1177160.1"/>
    <property type="molecule type" value="Genomic_DNA"/>
</dbReference>
<sequence>MVVGWPLSDIMVDSVEDDGVEGFGVWGFGVCDAALLRIITVVRVCWRVYGLELRWPPRFGAPQGFGLRSGAGGAPGAAYSYILAGRPPLDDGGRRKWGRSWGTLPYARGETRKEGLLRNRDWGVAAGAGRGSGERRRM</sequence>